<accession>A0A7W7HHR8</accession>
<keyword evidence="1" id="KW-0472">Membrane</keyword>
<evidence type="ECO:0000313" key="4">
    <source>
        <dbReference type="Proteomes" id="UP000590511"/>
    </source>
</evidence>
<evidence type="ECO:0000313" key="2">
    <source>
        <dbReference type="EMBL" id="GIE42219.1"/>
    </source>
</evidence>
<dbReference type="RefSeq" id="WP_188122909.1">
    <property type="nucleotide sequence ID" value="NZ_BOMP01000088.1"/>
</dbReference>
<feature type="transmembrane region" description="Helical" evidence="1">
    <location>
        <begin position="168"/>
        <end position="189"/>
    </location>
</feature>
<reference evidence="2 5" key="2">
    <citation type="submission" date="2021-01" db="EMBL/GenBank/DDBJ databases">
        <title>Whole genome shotgun sequence of Actinoplanes lobatus NBRC 12513.</title>
        <authorList>
            <person name="Komaki H."/>
            <person name="Tamura T."/>
        </authorList>
    </citation>
    <scope>NUCLEOTIDE SEQUENCE [LARGE SCALE GENOMIC DNA]</scope>
    <source>
        <strain evidence="2 5">NBRC 12513</strain>
    </source>
</reference>
<proteinExistence type="predicted"/>
<organism evidence="3 4">
    <name type="scientific">Actinoplanes lobatus</name>
    <dbReference type="NCBI Taxonomy" id="113568"/>
    <lineage>
        <taxon>Bacteria</taxon>
        <taxon>Bacillati</taxon>
        <taxon>Actinomycetota</taxon>
        <taxon>Actinomycetes</taxon>
        <taxon>Micromonosporales</taxon>
        <taxon>Micromonosporaceae</taxon>
        <taxon>Actinoplanes</taxon>
    </lineage>
</organism>
<evidence type="ECO:0000313" key="5">
    <source>
        <dbReference type="Proteomes" id="UP000631312"/>
    </source>
</evidence>
<comment type="caution">
    <text evidence="3">The sequence shown here is derived from an EMBL/GenBank/DDBJ whole genome shotgun (WGS) entry which is preliminary data.</text>
</comment>
<dbReference type="EMBL" id="JACHNC010000001">
    <property type="protein sequence ID" value="MBB4750776.1"/>
    <property type="molecule type" value="Genomic_DNA"/>
</dbReference>
<sequence>MEGEGSAGRSGWWWLGLLSAGNGLAAALIGTTLPWAYLEVPPLGDGIRRYVMLGDLWPLGATRAVLVVIVASAATVVCFGSRRPLAVPLRWGTVFLLEGAAVLAVFLTVHTTANRFVVAYNTTDHVPRQLAVGEVTPAVGGLLFIGGLVLALLGLLAAGRGLPVAAPVAFRVSLGAALIGAVLAVALSWHHVAPSAIGLFVLDPLAPAPADVDRWATLYRVGLAGCLALMAPALLAPRVAHWAGTAGITLAGAVFAILAAGYYVLRWDAARITAPSVRATATVAADSGYLLAACSMLAFGAAFALLPGPSRSAA</sequence>
<keyword evidence="5" id="KW-1185">Reference proteome</keyword>
<dbReference type="EMBL" id="BOMP01000088">
    <property type="protein sequence ID" value="GIE42219.1"/>
    <property type="molecule type" value="Genomic_DNA"/>
</dbReference>
<reference evidence="3 4" key="1">
    <citation type="submission" date="2020-08" db="EMBL/GenBank/DDBJ databases">
        <title>Sequencing the genomes of 1000 actinobacteria strains.</title>
        <authorList>
            <person name="Klenk H.-P."/>
        </authorList>
    </citation>
    <scope>NUCLEOTIDE SEQUENCE [LARGE SCALE GENOMIC DNA]</scope>
    <source>
        <strain evidence="3 4">DSM 43150</strain>
    </source>
</reference>
<evidence type="ECO:0000256" key="1">
    <source>
        <dbReference type="SAM" id="Phobius"/>
    </source>
</evidence>
<feature type="transmembrane region" description="Helical" evidence="1">
    <location>
        <begin position="12"/>
        <end position="37"/>
    </location>
</feature>
<dbReference type="Proteomes" id="UP000631312">
    <property type="component" value="Unassembled WGS sequence"/>
</dbReference>
<keyword evidence="1" id="KW-0812">Transmembrane</keyword>
<dbReference type="AlphaFoldDB" id="A0A7W7HHR8"/>
<feature type="transmembrane region" description="Helical" evidence="1">
    <location>
        <begin position="242"/>
        <end position="265"/>
    </location>
</feature>
<feature type="transmembrane region" description="Helical" evidence="1">
    <location>
        <begin position="57"/>
        <end position="79"/>
    </location>
</feature>
<feature type="transmembrane region" description="Helical" evidence="1">
    <location>
        <begin position="91"/>
        <end position="110"/>
    </location>
</feature>
<feature type="transmembrane region" description="Helical" evidence="1">
    <location>
        <begin position="130"/>
        <end position="156"/>
    </location>
</feature>
<name>A0A7W7HHR8_9ACTN</name>
<evidence type="ECO:0000313" key="3">
    <source>
        <dbReference type="EMBL" id="MBB4750776.1"/>
    </source>
</evidence>
<protein>
    <submittedName>
        <fullName evidence="3">Uncharacterized protein</fullName>
    </submittedName>
</protein>
<dbReference type="Proteomes" id="UP000590511">
    <property type="component" value="Unassembled WGS sequence"/>
</dbReference>
<feature type="transmembrane region" description="Helical" evidence="1">
    <location>
        <begin position="288"/>
        <end position="306"/>
    </location>
</feature>
<keyword evidence="1" id="KW-1133">Transmembrane helix</keyword>
<gene>
    <name evidence="2" type="ORF">Alo02nite_51170</name>
    <name evidence="3" type="ORF">BJ964_004937</name>
</gene>